<evidence type="ECO:0000313" key="2">
    <source>
        <dbReference type="Proteomes" id="UP000078225"/>
    </source>
</evidence>
<dbReference type="AlphaFoldDB" id="A0A1B7L8P7"/>
<dbReference type="EMBL" id="LYRP01000001">
    <property type="protein sequence ID" value="OAT78722.1"/>
    <property type="molecule type" value="Genomic_DNA"/>
</dbReference>
<proteinExistence type="predicted"/>
<dbReference type="Proteomes" id="UP000078225">
    <property type="component" value="Unassembled WGS sequence"/>
</dbReference>
<reference evidence="2" key="1">
    <citation type="submission" date="2016-05" db="EMBL/GenBank/DDBJ databases">
        <authorList>
            <person name="Behera P."/>
            <person name="Vaishampayan P."/>
            <person name="Singh N."/>
            <person name="Raina V."/>
            <person name="Suar M."/>
            <person name="Pattnaik A."/>
            <person name="Rastogi G."/>
        </authorList>
    </citation>
    <scope>NUCLEOTIDE SEQUENCE [LARGE SCALE GENOMIC DNA]</scope>
    <source>
        <strain evidence="2">MP23</strain>
    </source>
</reference>
<comment type="caution">
    <text evidence="1">The sequence shown here is derived from an EMBL/GenBank/DDBJ whole genome shotgun (WGS) entry which is preliminary data.</text>
</comment>
<accession>A0A1B7L8P7</accession>
<name>A0A1B7L8P7_9ENTR</name>
<evidence type="ECO:0000313" key="1">
    <source>
        <dbReference type="EMBL" id="OAT78722.1"/>
    </source>
</evidence>
<dbReference type="RefSeq" id="WP_064594549.1">
    <property type="nucleotide sequence ID" value="NZ_CP134782.1"/>
</dbReference>
<organism evidence="1 2">
    <name type="scientific">Mangrovibacter phragmitis</name>
    <dbReference type="NCBI Taxonomy" id="1691903"/>
    <lineage>
        <taxon>Bacteria</taxon>
        <taxon>Pseudomonadati</taxon>
        <taxon>Pseudomonadota</taxon>
        <taxon>Gammaproteobacteria</taxon>
        <taxon>Enterobacterales</taxon>
        <taxon>Enterobacteriaceae</taxon>
        <taxon>Mangrovibacter</taxon>
    </lineage>
</organism>
<sequence>MIYQRATGAATSAANAQVAVKGASVLGLVGGRAITPGTWAVKLGEMAGGAGSRLAFRLSYPP</sequence>
<keyword evidence="2" id="KW-1185">Reference proteome</keyword>
<gene>
    <name evidence="1" type="ORF">A9B99_03165</name>
</gene>
<protein>
    <submittedName>
        <fullName evidence="1">Uncharacterized protein</fullName>
    </submittedName>
</protein>
<dbReference type="STRING" id="1691903.A9B99_03165"/>